<evidence type="ECO:0000256" key="1">
    <source>
        <dbReference type="ARBA" id="ARBA00013160"/>
    </source>
</evidence>
<sequence>MTELTTFDFITRNLEPLVGNDAVRLLEIIKDRPLKLYWGTAPTGAPHFGYLVPLRKIADFLKAGCEVTIMFADIHAMLDNLKTKPDLIQIRTTCYEMIIKRILQIFKVPLHKLRFIRGSEFQTSPEYINKFYELTAYTTIKQAIHAGAEVVKQTSSPKLSSVIYPLLQALDEEFLGVDGQFGGIDQAKIFMFAKDQLPRIGISKRIHLMNALIPGLKKGGKMSSSIPYSKIDFRDTDEDINRKILGAFSIDGHVGNGKNKNCMLAMMEHVIYPTLNGESFMIKRDRLYGGNIKITSYKELEKMFQLNKLSSIDLKISMVPYIQKLIKPIRAMISEQSELFDSACWHAHHANVPIISSSLQSIQSTQLKKMTKKMTKKITKKTIELSLEDKIACELKAIQKMEQHIIFKKKKVEELRRQMGEKE</sequence>
<dbReference type="GO" id="GO:0004831">
    <property type="term" value="F:tyrosine-tRNA ligase activity"/>
    <property type="evidence" value="ECO:0007669"/>
    <property type="project" value="UniProtKB-EC"/>
</dbReference>
<keyword evidence="2" id="KW-0436">Ligase</keyword>
<evidence type="ECO:0000256" key="4">
    <source>
        <dbReference type="ARBA" id="ARBA00022840"/>
    </source>
</evidence>
<dbReference type="GO" id="GO:0005524">
    <property type="term" value="F:ATP binding"/>
    <property type="evidence" value="ECO:0007669"/>
    <property type="project" value="UniProtKB-KW"/>
</dbReference>
<dbReference type="InterPro" id="IPR002305">
    <property type="entry name" value="aa-tRNA-synth_Ic"/>
</dbReference>
<dbReference type="InterPro" id="IPR050489">
    <property type="entry name" value="Tyr-tRNA_synthase"/>
</dbReference>
<keyword evidence="5" id="KW-0648">Protein biosynthesis</keyword>
<dbReference type="EC" id="6.1.1.1" evidence="1"/>
<dbReference type="Gene3D" id="3.40.50.620">
    <property type="entry name" value="HUPs"/>
    <property type="match status" value="1"/>
</dbReference>
<dbReference type="SUPFAM" id="SSF52374">
    <property type="entry name" value="Nucleotidylyl transferase"/>
    <property type="match status" value="1"/>
</dbReference>
<protein>
    <recommendedName>
        <fullName evidence="1">tyrosine--tRNA ligase</fullName>
        <ecNumber evidence="1">6.1.1.1</ecNumber>
    </recommendedName>
    <alternativeName>
        <fullName evidence="7">Tyrosyl-tRNA synthetase</fullName>
    </alternativeName>
</protein>
<dbReference type="Gene3D" id="1.10.240.10">
    <property type="entry name" value="Tyrosyl-Transfer RNA Synthetase"/>
    <property type="match status" value="1"/>
</dbReference>
<dbReference type="PANTHER" id="PTHR46264">
    <property type="entry name" value="TYROSINE-TRNA LIGASE"/>
    <property type="match status" value="1"/>
</dbReference>
<evidence type="ECO:0000256" key="2">
    <source>
        <dbReference type="ARBA" id="ARBA00022598"/>
    </source>
</evidence>
<evidence type="ECO:0000256" key="7">
    <source>
        <dbReference type="ARBA" id="ARBA00033323"/>
    </source>
</evidence>
<keyword evidence="3" id="KW-0547">Nucleotide-binding</keyword>
<evidence type="ECO:0000256" key="8">
    <source>
        <dbReference type="ARBA" id="ARBA00048248"/>
    </source>
</evidence>
<comment type="catalytic activity">
    <reaction evidence="8">
        <text>tRNA(Tyr) + L-tyrosine + ATP = L-tyrosyl-tRNA(Tyr) + AMP + diphosphate + H(+)</text>
        <dbReference type="Rhea" id="RHEA:10220"/>
        <dbReference type="Rhea" id="RHEA-COMP:9706"/>
        <dbReference type="Rhea" id="RHEA-COMP:9707"/>
        <dbReference type="ChEBI" id="CHEBI:15378"/>
        <dbReference type="ChEBI" id="CHEBI:30616"/>
        <dbReference type="ChEBI" id="CHEBI:33019"/>
        <dbReference type="ChEBI" id="CHEBI:58315"/>
        <dbReference type="ChEBI" id="CHEBI:78442"/>
        <dbReference type="ChEBI" id="CHEBI:78536"/>
        <dbReference type="ChEBI" id="CHEBI:456215"/>
        <dbReference type="EC" id="6.1.1.1"/>
    </reaction>
</comment>
<evidence type="ECO:0000256" key="3">
    <source>
        <dbReference type="ARBA" id="ARBA00022741"/>
    </source>
</evidence>
<dbReference type="InterPro" id="IPR014729">
    <property type="entry name" value="Rossmann-like_a/b/a_fold"/>
</dbReference>
<reference evidence="9" key="1">
    <citation type="journal article" date="2019" name="MBio">
        <title>Virus Genomes from Deep Sea Sediments Expand the Ocean Megavirome and Support Independent Origins of Viral Gigantism.</title>
        <authorList>
            <person name="Backstrom D."/>
            <person name="Yutin N."/>
            <person name="Jorgensen S.L."/>
            <person name="Dharamshi J."/>
            <person name="Homa F."/>
            <person name="Zaremba-Niedwiedzka K."/>
            <person name="Spang A."/>
            <person name="Wolf Y.I."/>
            <person name="Koonin E.V."/>
            <person name="Ettema T.J."/>
        </authorList>
    </citation>
    <scope>NUCLEOTIDE SEQUENCE</scope>
</reference>
<dbReference type="PRINTS" id="PR01040">
    <property type="entry name" value="TRNASYNTHTYR"/>
</dbReference>
<keyword evidence="6 9" id="KW-0030">Aminoacyl-tRNA synthetase</keyword>
<name>A0A481YYZ8_9VIRU</name>
<dbReference type="InterPro" id="IPR002307">
    <property type="entry name" value="Tyr-tRNA-ligase"/>
</dbReference>
<dbReference type="EMBL" id="MK500388">
    <property type="protein sequence ID" value="QBK88379.1"/>
    <property type="molecule type" value="Genomic_DNA"/>
</dbReference>
<dbReference type="PANTHER" id="PTHR46264:SF4">
    <property type="entry name" value="TYROSINE--TRNA LIGASE, CYTOPLASMIC"/>
    <property type="match status" value="1"/>
</dbReference>
<keyword evidence="4" id="KW-0067">ATP-binding</keyword>
<dbReference type="NCBIfam" id="TIGR00234">
    <property type="entry name" value="tyrS"/>
    <property type="match status" value="1"/>
</dbReference>
<evidence type="ECO:0000256" key="6">
    <source>
        <dbReference type="ARBA" id="ARBA00023146"/>
    </source>
</evidence>
<dbReference type="Pfam" id="PF00579">
    <property type="entry name" value="tRNA-synt_1b"/>
    <property type="match status" value="1"/>
</dbReference>
<proteinExistence type="predicted"/>
<evidence type="ECO:0000313" key="9">
    <source>
        <dbReference type="EMBL" id="QBK88379.1"/>
    </source>
</evidence>
<gene>
    <name evidence="9" type="ORF">LCMiAC01_00430</name>
</gene>
<accession>A0A481YYZ8</accession>
<evidence type="ECO:0000256" key="5">
    <source>
        <dbReference type="ARBA" id="ARBA00022917"/>
    </source>
</evidence>
<dbReference type="NCBIfam" id="NF006330">
    <property type="entry name" value="PRK08560.1"/>
    <property type="match status" value="1"/>
</dbReference>
<organism evidence="9">
    <name type="scientific">Mimivirus LCMiAC01</name>
    <dbReference type="NCBI Taxonomy" id="2506608"/>
    <lineage>
        <taxon>Viruses</taxon>
        <taxon>Varidnaviria</taxon>
        <taxon>Bamfordvirae</taxon>
        <taxon>Nucleocytoviricota</taxon>
        <taxon>Megaviricetes</taxon>
        <taxon>Imitervirales</taxon>
        <taxon>Mimiviridae</taxon>
        <taxon>Klosneuvirinae</taxon>
    </lineage>
</organism>